<keyword evidence="4" id="KW-1185">Reference proteome</keyword>
<feature type="compositionally biased region" description="Pro residues" evidence="1">
    <location>
        <begin position="1"/>
        <end position="10"/>
    </location>
</feature>
<reference evidence="3 4" key="1">
    <citation type="submission" date="2020-10" db="EMBL/GenBank/DDBJ databases">
        <title>Sequencing the genomes of 1000 actinobacteria strains.</title>
        <authorList>
            <person name="Klenk H.-P."/>
        </authorList>
    </citation>
    <scope>NUCLEOTIDE SEQUENCE [LARGE SCALE GENOMIC DNA]</scope>
    <source>
        <strain evidence="3 4">DSM 41803</strain>
    </source>
</reference>
<protein>
    <submittedName>
        <fullName evidence="3">Uncharacterized protein</fullName>
    </submittedName>
</protein>
<gene>
    <name evidence="2" type="ORF">H4687_005127</name>
    <name evidence="3" type="ORF">H4687_005870</name>
</gene>
<name>A0A8I0P4W5_9ACTN</name>
<evidence type="ECO:0000313" key="4">
    <source>
        <dbReference type="Proteomes" id="UP000629287"/>
    </source>
</evidence>
<dbReference type="EMBL" id="JADBGF010000001">
    <property type="protein sequence ID" value="MBE1598998.1"/>
    <property type="molecule type" value="Genomic_DNA"/>
</dbReference>
<evidence type="ECO:0000313" key="3">
    <source>
        <dbReference type="EMBL" id="MBE1599741.1"/>
    </source>
</evidence>
<evidence type="ECO:0000313" key="2">
    <source>
        <dbReference type="EMBL" id="MBE1598998.1"/>
    </source>
</evidence>
<comment type="caution">
    <text evidence="3">The sequence shown here is derived from an EMBL/GenBank/DDBJ whole genome shotgun (WGS) entry which is preliminary data.</text>
</comment>
<dbReference type="GeneID" id="86830412"/>
<feature type="compositionally biased region" description="Low complexity" evidence="1">
    <location>
        <begin position="27"/>
        <end position="38"/>
    </location>
</feature>
<dbReference type="AlphaFoldDB" id="A0A8I0P4W5"/>
<organism evidence="3 4">
    <name type="scientific">Streptomyces stelliscabiei</name>
    <dbReference type="NCBI Taxonomy" id="146820"/>
    <lineage>
        <taxon>Bacteria</taxon>
        <taxon>Bacillati</taxon>
        <taxon>Actinomycetota</taxon>
        <taxon>Actinomycetes</taxon>
        <taxon>Kitasatosporales</taxon>
        <taxon>Streptomycetaceae</taxon>
        <taxon>Streptomyces</taxon>
    </lineage>
</organism>
<accession>A0A8I0P4W5</accession>
<dbReference type="EMBL" id="JADBGF010000001">
    <property type="protein sequence ID" value="MBE1599741.1"/>
    <property type="molecule type" value="Genomic_DNA"/>
</dbReference>
<dbReference type="RefSeq" id="WP_159026245.1">
    <property type="nucleotide sequence ID" value="NZ_JADBGF010000001.1"/>
</dbReference>
<proteinExistence type="predicted"/>
<feature type="region of interest" description="Disordered" evidence="1">
    <location>
        <begin position="1"/>
        <end position="58"/>
    </location>
</feature>
<dbReference type="OrthoDB" id="4337554at2"/>
<dbReference type="Proteomes" id="UP000629287">
    <property type="component" value="Unassembled WGS sequence"/>
</dbReference>
<sequence length="182" mass="19669">MTCPTTPRPSPATMGPRRTPPKPTTPAPAAAPSLPPAADTQPARTPAESIAPGQLKGDENLRSLFPRALRMSRMHPEARLVALTLLGYAHYKSGLVNSRNRPDIEQLAEDTGLTTGQVQVQLHVLTQRGWLYTRLLTRGSYNGQPGLFLAIPSFLLEPARAERAAYAAERAQYIAHATGGDQ</sequence>
<evidence type="ECO:0000256" key="1">
    <source>
        <dbReference type="SAM" id="MobiDB-lite"/>
    </source>
</evidence>